<evidence type="ECO:0000256" key="1">
    <source>
        <dbReference type="ARBA" id="ARBA00001974"/>
    </source>
</evidence>
<keyword evidence="7" id="KW-0503">Monooxygenase</keyword>
<comment type="similarity">
    <text evidence="2">Belongs to the FAD-binding monooxygenase family.</text>
</comment>
<dbReference type="Pfam" id="PF13738">
    <property type="entry name" value="Pyr_redox_3"/>
    <property type="match status" value="1"/>
</dbReference>
<dbReference type="Gene3D" id="3.50.50.60">
    <property type="entry name" value="FAD/NAD(P)-binding domain"/>
    <property type="match status" value="3"/>
</dbReference>
<gene>
    <name evidence="8" type="ORF">DBW71_01855</name>
</gene>
<dbReference type="EMBL" id="QOQD01000003">
    <property type="protein sequence ID" value="RCL74170.1"/>
    <property type="molecule type" value="Genomic_DNA"/>
</dbReference>
<comment type="caution">
    <text evidence="8">The sequence shown here is derived from an EMBL/GenBank/DDBJ whole genome shotgun (WGS) entry which is preliminary data.</text>
</comment>
<keyword evidence="4" id="KW-0274">FAD</keyword>
<dbReference type="InterPro" id="IPR036188">
    <property type="entry name" value="FAD/NAD-bd_sf"/>
</dbReference>
<evidence type="ECO:0000256" key="6">
    <source>
        <dbReference type="ARBA" id="ARBA00023002"/>
    </source>
</evidence>
<dbReference type="SUPFAM" id="SSF51905">
    <property type="entry name" value="FAD/NAD(P)-binding domain"/>
    <property type="match status" value="3"/>
</dbReference>
<organism evidence="8 9">
    <name type="scientific">PS1 clade bacterium</name>
    <dbReference type="NCBI Taxonomy" id="2175152"/>
    <lineage>
        <taxon>Bacteria</taxon>
        <taxon>Pseudomonadati</taxon>
        <taxon>Pseudomonadota</taxon>
        <taxon>Alphaproteobacteria</taxon>
        <taxon>PS1 clade</taxon>
    </lineage>
</organism>
<evidence type="ECO:0000256" key="5">
    <source>
        <dbReference type="ARBA" id="ARBA00022857"/>
    </source>
</evidence>
<keyword evidence="6" id="KW-0560">Oxidoreductase</keyword>
<dbReference type="PANTHER" id="PTHR43098">
    <property type="entry name" value="L-ORNITHINE N(5)-MONOOXYGENASE-RELATED"/>
    <property type="match status" value="1"/>
</dbReference>
<keyword evidence="3" id="KW-0285">Flavoprotein</keyword>
<dbReference type="Proteomes" id="UP000253570">
    <property type="component" value="Unassembled WGS sequence"/>
</dbReference>
<dbReference type="GO" id="GO:0004497">
    <property type="term" value="F:monooxygenase activity"/>
    <property type="evidence" value="ECO:0007669"/>
    <property type="project" value="UniProtKB-KW"/>
</dbReference>
<reference evidence="8 9" key="1">
    <citation type="journal article" date="2018" name="Microbiome">
        <title>Fine metagenomic profile of the Mediterranean stratified and mixed water columns revealed by assembly and recruitment.</title>
        <authorList>
            <person name="Haro-Moreno J.M."/>
            <person name="Lopez-Perez M."/>
            <person name="De La Torre J.R."/>
            <person name="Picazo A."/>
            <person name="Camacho A."/>
            <person name="Rodriguez-Valera F."/>
        </authorList>
    </citation>
    <scope>NUCLEOTIDE SEQUENCE [LARGE SCALE GENOMIC DNA]</scope>
    <source>
        <strain evidence="8">MED-G57</strain>
    </source>
</reference>
<comment type="cofactor">
    <cofactor evidence="1">
        <name>FAD</name>
        <dbReference type="ChEBI" id="CHEBI:57692"/>
    </cofactor>
</comment>
<keyword evidence="5" id="KW-0521">NADP</keyword>
<accession>A0A368DQQ1</accession>
<protein>
    <submittedName>
        <fullName evidence="8">NAD(P)/FAD-dependent oxidoreductase</fullName>
    </submittedName>
</protein>
<dbReference type="AlphaFoldDB" id="A0A368DQQ1"/>
<evidence type="ECO:0000256" key="4">
    <source>
        <dbReference type="ARBA" id="ARBA00022827"/>
    </source>
</evidence>
<name>A0A368DQQ1_9PROT</name>
<evidence type="ECO:0000256" key="2">
    <source>
        <dbReference type="ARBA" id="ARBA00010139"/>
    </source>
</evidence>
<proteinExistence type="inferred from homology"/>
<dbReference type="PANTHER" id="PTHR43098:SF3">
    <property type="entry name" value="L-ORNITHINE N(5)-MONOOXYGENASE-RELATED"/>
    <property type="match status" value="1"/>
</dbReference>
<sequence length="512" mass="59217">MLHKLRCYGLKAHIFEKAPRIGGTWYWNKYPGARCDTESLQYSYQFSKELQDEWVWSEKYATQPEILKYLEHVVDRFKLSESISLNKQITDVIYNEETKLYQIKNDQFEQFQSKFCILASGCLSEPIKPKINGIENFSGEIFQTSRWPDKSINFRNKKVAIIGTGSSGVHVIPIIAEYCKNLYVLQRTANYAVPAHNRKLPDEYVKNFKNNYKENRQKAKELVSGFLTHYNPLSALEVNERDLKKEYDKRWEAGGLAFLAAFSDITYNKRANKTASNYIENKIKEIVDDQEVAKLLTPNSIVGCKRLVIDSDYYTTYNRKNVELIDLNKEPINFLTDHSIKLKNREIAIDSLILATGFDAMTGAINNINIVGKDKVKLRNKWLNGPSSYLGLMVNGFPNLFTITGPGSPSVLTNMIPTIEQHVDWIGDCIRYMQKKSYHSIEANLDAETSWVKYNEDCARNTLRYECDSWYLGSNVNNKQRIFLPFVGGLPTYIKKCEEITRNSYEGFRFFN</sequence>
<evidence type="ECO:0000313" key="8">
    <source>
        <dbReference type="EMBL" id="RCL74170.1"/>
    </source>
</evidence>
<dbReference type="InterPro" id="IPR050775">
    <property type="entry name" value="FAD-binding_Monooxygenases"/>
</dbReference>
<evidence type="ECO:0000256" key="7">
    <source>
        <dbReference type="ARBA" id="ARBA00023033"/>
    </source>
</evidence>
<evidence type="ECO:0000256" key="3">
    <source>
        <dbReference type="ARBA" id="ARBA00022630"/>
    </source>
</evidence>
<evidence type="ECO:0000313" key="9">
    <source>
        <dbReference type="Proteomes" id="UP000253570"/>
    </source>
</evidence>